<protein>
    <submittedName>
        <fullName evidence="2">Uncharacterized protein</fullName>
    </submittedName>
</protein>
<evidence type="ECO:0000313" key="2">
    <source>
        <dbReference type="EMBL" id="KYK60932.1"/>
    </source>
</evidence>
<dbReference type="AlphaFoldDB" id="A0A151GV79"/>
<reference evidence="2 3" key="1">
    <citation type="journal article" date="2016" name="Sci. Rep.">
        <title>Insights into Adaptations to a Near-Obligate Nematode Endoparasitic Lifestyle from the Finished Genome of Drechmeria coniospora.</title>
        <authorList>
            <person name="Zhang L."/>
            <person name="Zhou Z."/>
            <person name="Guo Q."/>
            <person name="Fokkens L."/>
            <person name="Miskei M."/>
            <person name="Pocsi I."/>
            <person name="Zhang W."/>
            <person name="Chen M."/>
            <person name="Wang L."/>
            <person name="Sun Y."/>
            <person name="Donzelli B.G."/>
            <person name="Gibson D.M."/>
            <person name="Nelson D.R."/>
            <person name="Luo J.G."/>
            <person name="Rep M."/>
            <person name="Liu H."/>
            <person name="Yang S."/>
            <person name="Wang J."/>
            <person name="Krasnoff S.B."/>
            <person name="Xu Y."/>
            <person name="Molnar I."/>
            <person name="Lin M."/>
        </authorList>
    </citation>
    <scope>NUCLEOTIDE SEQUENCE [LARGE SCALE GENOMIC DNA]</scope>
    <source>
        <strain evidence="2 3">ARSEF 6962</strain>
    </source>
</reference>
<dbReference type="InParanoid" id="A0A151GV79"/>
<feature type="compositionally biased region" description="Polar residues" evidence="1">
    <location>
        <begin position="249"/>
        <end position="262"/>
    </location>
</feature>
<proteinExistence type="predicted"/>
<feature type="compositionally biased region" description="Basic and acidic residues" evidence="1">
    <location>
        <begin position="303"/>
        <end position="317"/>
    </location>
</feature>
<dbReference type="EMBL" id="LAYC01000001">
    <property type="protein sequence ID" value="KYK60932.1"/>
    <property type="molecule type" value="Genomic_DNA"/>
</dbReference>
<feature type="compositionally biased region" description="Low complexity" evidence="1">
    <location>
        <begin position="184"/>
        <end position="193"/>
    </location>
</feature>
<keyword evidence="3" id="KW-1185">Reference proteome</keyword>
<comment type="caution">
    <text evidence="2">The sequence shown here is derived from an EMBL/GenBank/DDBJ whole genome shotgun (WGS) entry which is preliminary data.</text>
</comment>
<feature type="region of interest" description="Disordered" evidence="1">
    <location>
        <begin position="244"/>
        <end position="324"/>
    </location>
</feature>
<evidence type="ECO:0000256" key="1">
    <source>
        <dbReference type="SAM" id="MobiDB-lite"/>
    </source>
</evidence>
<evidence type="ECO:0000313" key="3">
    <source>
        <dbReference type="Proteomes" id="UP000076580"/>
    </source>
</evidence>
<name>A0A151GV79_DRECN</name>
<dbReference type="Proteomes" id="UP000076580">
    <property type="component" value="Chromosome 01"/>
</dbReference>
<gene>
    <name evidence="2" type="ORF">DCS_02072</name>
</gene>
<organism evidence="2 3">
    <name type="scientific">Drechmeria coniospora</name>
    <name type="common">Nematophagous fungus</name>
    <name type="synonym">Meria coniospora</name>
    <dbReference type="NCBI Taxonomy" id="98403"/>
    <lineage>
        <taxon>Eukaryota</taxon>
        <taxon>Fungi</taxon>
        <taxon>Dikarya</taxon>
        <taxon>Ascomycota</taxon>
        <taxon>Pezizomycotina</taxon>
        <taxon>Sordariomycetes</taxon>
        <taxon>Hypocreomycetidae</taxon>
        <taxon>Hypocreales</taxon>
        <taxon>Ophiocordycipitaceae</taxon>
        <taxon>Drechmeria</taxon>
    </lineage>
</organism>
<feature type="region of interest" description="Disordered" evidence="1">
    <location>
        <begin position="103"/>
        <end position="135"/>
    </location>
</feature>
<dbReference type="RefSeq" id="XP_040660284.1">
    <property type="nucleotide sequence ID" value="XM_040799401.1"/>
</dbReference>
<dbReference type="GeneID" id="63714715"/>
<feature type="region of interest" description="Disordered" evidence="1">
    <location>
        <begin position="179"/>
        <end position="229"/>
    </location>
</feature>
<sequence length="337" mass="37299">MCKCKCALGWLQCAKCGRSSWQVAVCCDEASQRATLCADHRRVPIPGEKCFHCLVAQVSSASDAGIYLGLKSRATQVARSGMSNLKRHIYIHRTKVQALECGGRKQHTQGRNTRVPDRGVLTRPVPSPETKFASCEGSRNRFAMAGRQPQKQVDVELVSIAYADTRPAGWATLGHRISEKSVSPSGRGRGWIPRPRRRNGARKDRGRSPAGLQGSSARRPPQRRQPQMVNYPSTFSYVVVVADHHHPPGSSSTEPESNQYPATRQMERAAGSRQAMRAGHAWTKGTSEERCPPIPERSPLRPMIERQGGHEHGERGPSRGQEATAAIRRLVRFQKFS</sequence>
<accession>A0A151GV79</accession>